<proteinExistence type="predicted"/>
<evidence type="ECO:0000256" key="1">
    <source>
        <dbReference type="SAM" id="MobiDB-lite"/>
    </source>
</evidence>
<dbReference type="AlphaFoldDB" id="A0A9W7D8K5"/>
<evidence type="ECO:0000313" key="2">
    <source>
        <dbReference type="EMBL" id="GMF57680.1"/>
    </source>
</evidence>
<dbReference type="Proteomes" id="UP001165121">
    <property type="component" value="Unassembled WGS sequence"/>
</dbReference>
<keyword evidence="3" id="KW-1185">Reference proteome</keyword>
<protein>
    <submittedName>
        <fullName evidence="2">Unnamed protein product</fullName>
    </submittedName>
</protein>
<name>A0A9W7D8K5_9STRA</name>
<evidence type="ECO:0000313" key="3">
    <source>
        <dbReference type="Proteomes" id="UP001165121"/>
    </source>
</evidence>
<organism evidence="2 3">
    <name type="scientific">Phytophthora fragariaefolia</name>
    <dbReference type="NCBI Taxonomy" id="1490495"/>
    <lineage>
        <taxon>Eukaryota</taxon>
        <taxon>Sar</taxon>
        <taxon>Stramenopiles</taxon>
        <taxon>Oomycota</taxon>
        <taxon>Peronosporomycetes</taxon>
        <taxon>Peronosporales</taxon>
        <taxon>Peronosporaceae</taxon>
        <taxon>Phytophthora</taxon>
    </lineage>
</organism>
<dbReference type="EMBL" id="BSXT01004386">
    <property type="protein sequence ID" value="GMF57680.1"/>
    <property type="molecule type" value="Genomic_DNA"/>
</dbReference>
<feature type="compositionally biased region" description="Polar residues" evidence="1">
    <location>
        <begin position="104"/>
        <end position="122"/>
    </location>
</feature>
<feature type="compositionally biased region" description="Basic residues" evidence="1">
    <location>
        <begin position="160"/>
        <end position="184"/>
    </location>
</feature>
<feature type="region of interest" description="Disordered" evidence="1">
    <location>
        <begin position="95"/>
        <end position="184"/>
    </location>
</feature>
<gene>
    <name evidence="2" type="ORF">Pfra01_002466600</name>
</gene>
<feature type="compositionally biased region" description="Basic and acidic residues" evidence="1">
    <location>
        <begin position="145"/>
        <end position="159"/>
    </location>
</feature>
<sequence>MDPSLSVLNMCKAKQPPNITMGGTKLGADWPRAMSHPTTADFLLNSADLDLHATVDGLDGTLTLLDVGAVDGGAVLDASVDDMDLSFLSELLQQGEPVPEPASPLSTTSSKELVVSSPSGRSDGTESSDDEHAPKSGTSLVVHKAAKENVGDKKAEDRKAKRRAQVAISARRHRSRKKVSCYVV</sequence>
<comment type="caution">
    <text evidence="2">The sequence shown here is derived from an EMBL/GenBank/DDBJ whole genome shotgun (WGS) entry which is preliminary data.</text>
</comment>
<accession>A0A9W7D8K5</accession>
<reference evidence="2" key="1">
    <citation type="submission" date="2023-04" db="EMBL/GenBank/DDBJ databases">
        <title>Phytophthora fragariaefolia NBRC 109709.</title>
        <authorList>
            <person name="Ichikawa N."/>
            <person name="Sato H."/>
            <person name="Tonouchi N."/>
        </authorList>
    </citation>
    <scope>NUCLEOTIDE SEQUENCE</scope>
    <source>
        <strain evidence="2">NBRC 109709</strain>
    </source>
</reference>